<evidence type="ECO:0000256" key="4">
    <source>
        <dbReference type="ARBA" id="ARBA00022722"/>
    </source>
</evidence>
<keyword evidence="6" id="KW-0255">Endonuclease</keyword>
<comment type="caution">
    <text evidence="9">The sequence shown here is derived from an EMBL/GenBank/DDBJ whole genome shotgun (WGS) entry which is preliminary data.</text>
</comment>
<comment type="similarity">
    <text evidence="2">Belongs to the RNase H family.</text>
</comment>
<dbReference type="SUPFAM" id="SSF53098">
    <property type="entry name" value="Ribonuclease H-like"/>
    <property type="match status" value="1"/>
</dbReference>
<evidence type="ECO:0000256" key="1">
    <source>
        <dbReference type="ARBA" id="ARBA00000077"/>
    </source>
</evidence>
<evidence type="ECO:0000256" key="6">
    <source>
        <dbReference type="ARBA" id="ARBA00022759"/>
    </source>
</evidence>
<dbReference type="AlphaFoldDB" id="A0A9P7MHR7"/>
<dbReference type="InterPro" id="IPR050092">
    <property type="entry name" value="RNase_H"/>
</dbReference>
<evidence type="ECO:0000256" key="7">
    <source>
        <dbReference type="ARBA" id="ARBA00022801"/>
    </source>
</evidence>
<dbReference type="GO" id="GO:0004523">
    <property type="term" value="F:RNA-DNA hybrid ribonuclease activity"/>
    <property type="evidence" value="ECO:0007669"/>
    <property type="project" value="UniProtKB-EC"/>
</dbReference>
<evidence type="ECO:0000256" key="2">
    <source>
        <dbReference type="ARBA" id="ARBA00005300"/>
    </source>
</evidence>
<evidence type="ECO:0000313" key="10">
    <source>
        <dbReference type="Proteomes" id="UP000706124"/>
    </source>
</evidence>
<reference evidence="9 10" key="1">
    <citation type="journal article" date="2020" name="bioRxiv">
        <title>Whole genome comparisons of ergot fungi reveals the divergence and evolution of species within the genus Claviceps are the result of varying mechanisms driving genome evolution and host range expansion.</title>
        <authorList>
            <person name="Wyka S.A."/>
            <person name="Mondo S.J."/>
            <person name="Liu M."/>
            <person name="Dettman J."/>
            <person name="Nalam V."/>
            <person name="Broders K.D."/>
        </authorList>
    </citation>
    <scope>NUCLEOTIDE SEQUENCE [LARGE SCALE GENOMIC DNA]</scope>
    <source>
        <strain evidence="9 10">CCC 1485</strain>
    </source>
</reference>
<dbReference type="EC" id="3.1.26.4" evidence="3"/>
<evidence type="ECO:0000313" key="9">
    <source>
        <dbReference type="EMBL" id="KAG5945730.1"/>
    </source>
</evidence>
<dbReference type="InterPro" id="IPR002156">
    <property type="entry name" value="RNaseH_domain"/>
</dbReference>
<evidence type="ECO:0000256" key="3">
    <source>
        <dbReference type="ARBA" id="ARBA00012180"/>
    </source>
</evidence>
<dbReference type="Gene3D" id="3.30.420.10">
    <property type="entry name" value="Ribonuclease H-like superfamily/Ribonuclease H"/>
    <property type="match status" value="1"/>
</dbReference>
<keyword evidence="5" id="KW-0479">Metal-binding</keyword>
<dbReference type="GO" id="GO:0043137">
    <property type="term" value="P:DNA replication, removal of RNA primer"/>
    <property type="evidence" value="ECO:0007669"/>
    <property type="project" value="TreeGrafter"/>
</dbReference>
<proteinExistence type="inferred from homology"/>
<protein>
    <recommendedName>
        <fullName evidence="3">ribonuclease H</fullName>
        <ecNumber evidence="3">3.1.26.4</ecNumber>
    </recommendedName>
</protein>
<dbReference type="InterPro" id="IPR036397">
    <property type="entry name" value="RNaseH_sf"/>
</dbReference>
<dbReference type="InterPro" id="IPR012337">
    <property type="entry name" value="RNaseH-like_sf"/>
</dbReference>
<evidence type="ECO:0000259" key="8">
    <source>
        <dbReference type="PROSITE" id="PS50879"/>
    </source>
</evidence>
<accession>A0A9P7MHR7</accession>
<organism evidence="9 10">
    <name type="scientific">Claviceps pazoutovae</name>
    <dbReference type="NCBI Taxonomy" id="1649127"/>
    <lineage>
        <taxon>Eukaryota</taxon>
        <taxon>Fungi</taxon>
        <taxon>Dikarya</taxon>
        <taxon>Ascomycota</taxon>
        <taxon>Pezizomycotina</taxon>
        <taxon>Sordariomycetes</taxon>
        <taxon>Hypocreomycetidae</taxon>
        <taxon>Hypocreales</taxon>
        <taxon>Clavicipitaceae</taxon>
        <taxon>Claviceps</taxon>
    </lineage>
</organism>
<dbReference type="Pfam" id="PF00075">
    <property type="entry name" value="RNase_H"/>
    <property type="match status" value="1"/>
</dbReference>
<sequence>MTSRGRQHPRFVFPTKFKPLDEDLTPNQVFPAEMKKRGSKELVVRYVNRQNPKQMLVYTHGACKNSGWTYPPKGEPRAAYAFVYKPAVDGCISMSLPELERLQNRYDPTNNRAELWAAVRALCHRHWEDEEFTSIVLATDSEYIFRGATEWAPGWIRNMWRGESGLVRNQDLWEILLEEVAHRKFLGLNVQFWKIKRQANQAAFEAAHRAAGIDIPS</sequence>
<dbReference type="GO" id="GO:0046872">
    <property type="term" value="F:metal ion binding"/>
    <property type="evidence" value="ECO:0007669"/>
    <property type="project" value="UniProtKB-KW"/>
</dbReference>
<dbReference type="PANTHER" id="PTHR10642">
    <property type="entry name" value="RIBONUCLEASE H1"/>
    <property type="match status" value="1"/>
</dbReference>
<gene>
    <name evidence="9" type="ORF">E4U60_004954</name>
</gene>
<keyword evidence="4" id="KW-0540">Nuclease</keyword>
<dbReference type="OrthoDB" id="407198at2759"/>
<dbReference type="EMBL" id="SRPO01000042">
    <property type="protein sequence ID" value="KAG5945730.1"/>
    <property type="molecule type" value="Genomic_DNA"/>
</dbReference>
<evidence type="ECO:0000256" key="5">
    <source>
        <dbReference type="ARBA" id="ARBA00022723"/>
    </source>
</evidence>
<feature type="domain" description="RNase H type-1" evidence="8">
    <location>
        <begin position="51"/>
        <end position="216"/>
    </location>
</feature>
<dbReference type="Proteomes" id="UP000706124">
    <property type="component" value="Unassembled WGS sequence"/>
</dbReference>
<comment type="catalytic activity">
    <reaction evidence="1">
        <text>Endonucleolytic cleavage to 5'-phosphomonoester.</text>
        <dbReference type="EC" id="3.1.26.4"/>
    </reaction>
</comment>
<dbReference type="PROSITE" id="PS50879">
    <property type="entry name" value="RNASE_H_1"/>
    <property type="match status" value="1"/>
</dbReference>
<keyword evidence="10" id="KW-1185">Reference proteome</keyword>
<name>A0A9P7MHR7_9HYPO</name>
<keyword evidence="7" id="KW-0378">Hydrolase</keyword>
<dbReference type="PANTHER" id="PTHR10642:SF26">
    <property type="entry name" value="RIBONUCLEASE H1"/>
    <property type="match status" value="1"/>
</dbReference>
<dbReference type="GO" id="GO:0003676">
    <property type="term" value="F:nucleic acid binding"/>
    <property type="evidence" value="ECO:0007669"/>
    <property type="project" value="InterPro"/>
</dbReference>